<dbReference type="Proteomes" id="UP001187192">
    <property type="component" value="Unassembled WGS sequence"/>
</dbReference>
<protein>
    <submittedName>
        <fullName evidence="1">Uncharacterized protein</fullName>
    </submittedName>
</protein>
<name>A0AA87ZL91_FICCA</name>
<organism evidence="1 2">
    <name type="scientific">Ficus carica</name>
    <name type="common">Common fig</name>
    <dbReference type="NCBI Taxonomy" id="3494"/>
    <lineage>
        <taxon>Eukaryota</taxon>
        <taxon>Viridiplantae</taxon>
        <taxon>Streptophyta</taxon>
        <taxon>Embryophyta</taxon>
        <taxon>Tracheophyta</taxon>
        <taxon>Spermatophyta</taxon>
        <taxon>Magnoliopsida</taxon>
        <taxon>eudicotyledons</taxon>
        <taxon>Gunneridae</taxon>
        <taxon>Pentapetalae</taxon>
        <taxon>rosids</taxon>
        <taxon>fabids</taxon>
        <taxon>Rosales</taxon>
        <taxon>Moraceae</taxon>
        <taxon>Ficeae</taxon>
        <taxon>Ficus</taxon>
    </lineage>
</organism>
<comment type="caution">
    <text evidence="1">The sequence shown here is derived from an EMBL/GenBank/DDBJ whole genome shotgun (WGS) entry which is preliminary data.</text>
</comment>
<keyword evidence="2" id="KW-1185">Reference proteome</keyword>
<evidence type="ECO:0000313" key="1">
    <source>
        <dbReference type="EMBL" id="GMN36502.1"/>
    </source>
</evidence>
<dbReference type="EMBL" id="BTGU01000006">
    <property type="protein sequence ID" value="GMN36502.1"/>
    <property type="molecule type" value="Genomic_DNA"/>
</dbReference>
<evidence type="ECO:0000313" key="2">
    <source>
        <dbReference type="Proteomes" id="UP001187192"/>
    </source>
</evidence>
<dbReference type="AlphaFoldDB" id="A0AA87ZL91"/>
<reference evidence="1" key="1">
    <citation type="submission" date="2023-07" db="EMBL/GenBank/DDBJ databases">
        <title>draft genome sequence of fig (Ficus carica).</title>
        <authorList>
            <person name="Takahashi T."/>
            <person name="Nishimura K."/>
        </authorList>
    </citation>
    <scope>NUCLEOTIDE SEQUENCE</scope>
</reference>
<accession>A0AA87ZL91</accession>
<sequence length="214" mass="24030">MGCLFSWISRRTSRPGIPQPEGTESYPVPILSSLLEILLLLRLSFMDLGMIPLAMTISWISDFPYYLPYEGGFGKLANNALHWVVSRKPCSDVSKLVFALDLVTEEYRQVLLPDFTDENLHVNSVNQVLMNKNGEKFMVYDLESKKAKNVKISGAPDNIETELCVESLVRLDGDDDGPFVSVVKNNTSVVFYNSFGLTTDRARDEIVLDSQPVE</sequence>
<proteinExistence type="predicted"/>
<gene>
    <name evidence="1" type="ORF">TIFTF001_006089</name>
</gene>